<name>A0A0E9TYI7_ANGAN</name>
<dbReference type="EMBL" id="GBXM01049956">
    <property type="protein sequence ID" value="JAH58621.1"/>
    <property type="molecule type" value="Transcribed_RNA"/>
</dbReference>
<protein>
    <submittedName>
        <fullName evidence="1">Uncharacterized protein</fullName>
    </submittedName>
</protein>
<sequence length="29" mass="3484">MYAPNDGQAREECFAQLRQELLQILQDRF</sequence>
<accession>A0A0E9TYI7</accession>
<reference evidence="1" key="2">
    <citation type="journal article" date="2015" name="Fish Shellfish Immunol.">
        <title>Early steps in the European eel (Anguilla anguilla)-Vibrio vulnificus interaction in the gills: Role of the RtxA13 toxin.</title>
        <authorList>
            <person name="Callol A."/>
            <person name="Pajuelo D."/>
            <person name="Ebbesson L."/>
            <person name="Teles M."/>
            <person name="MacKenzie S."/>
            <person name="Amaro C."/>
        </authorList>
    </citation>
    <scope>NUCLEOTIDE SEQUENCE</scope>
</reference>
<proteinExistence type="predicted"/>
<dbReference type="AlphaFoldDB" id="A0A0E9TYI7"/>
<organism evidence="1">
    <name type="scientific">Anguilla anguilla</name>
    <name type="common">European freshwater eel</name>
    <name type="synonym">Muraena anguilla</name>
    <dbReference type="NCBI Taxonomy" id="7936"/>
    <lineage>
        <taxon>Eukaryota</taxon>
        <taxon>Metazoa</taxon>
        <taxon>Chordata</taxon>
        <taxon>Craniata</taxon>
        <taxon>Vertebrata</taxon>
        <taxon>Euteleostomi</taxon>
        <taxon>Actinopterygii</taxon>
        <taxon>Neopterygii</taxon>
        <taxon>Teleostei</taxon>
        <taxon>Anguilliformes</taxon>
        <taxon>Anguillidae</taxon>
        <taxon>Anguilla</taxon>
    </lineage>
</organism>
<reference evidence="1" key="1">
    <citation type="submission" date="2014-11" db="EMBL/GenBank/DDBJ databases">
        <authorList>
            <person name="Amaro Gonzalez C."/>
        </authorList>
    </citation>
    <scope>NUCLEOTIDE SEQUENCE</scope>
</reference>
<evidence type="ECO:0000313" key="1">
    <source>
        <dbReference type="EMBL" id="JAH58621.1"/>
    </source>
</evidence>